<evidence type="ECO:0000256" key="1">
    <source>
        <dbReference type="ARBA" id="ARBA00006738"/>
    </source>
</evidence>
<protein>
    <submittedName>
        <fullName evidence="2">YraN family protein</fullName>
    </submittedName>
</protein>
<dbReference type="InterPro" id="IPR011856">
    <property type="entry name" value="tRNA_endonuc-like_dom_sf"/>
</dbReference>
<dbReference type="Proteomes" id="UP001170954">
    <property type="component" value="Unassembled WGS sequence"/>
</dbReference>
<dbReference type="Gene3D" id="3.40.1350.10">
    <property type="match status" value="1"/>
</dbReference>
<dbReference type="Pfam" id="PF02021">
    <property type="entry name" value="UPF0102"/>
    <property type="match status" value="1"/>
</dbReference>
<name>A0ABT7NL16_9SPHI</name>
<gene>
    <name evidence="2" type="ORF">HX018_06835</name>
</gene>
<evidence type="ECO:0000313" key="3">
    <source>
        <dbReference type="Proteomes" id="UP001170954"/>
    </source>
</evidence>
<proteinExistence type="inferred from homology"/>
<dbReference type="PANTHER" id="PTHR34039">
    <property type="entry name" value="UPF0102 PROTEIN YRAN"/>
    <property type="match status" value="1"/>
</dbReference>
<reference evidence="2" key="1">
    <citation type="submission" date="2020-06" db="EMBL/GenBank/DDBJ databases">
        <authorList>
            <person name="Dong N."/>
        </authorList>
    </citation>
    <scope>NUCLEOTIDE SEQUENCE</scope>
    <source>
        <strain evidence="2">R1692</strain>
    </source>
</reference>
<comment type="caution">
    <text evidence="2">The sequence shown here is derived from an EMBL/GenBank/DDBJ whole genome shotgun (WGS) entry which is preliminary data.</text>
</comment>
<reference evidence="2" key="2">
    <citation type="journal article" date="2022" name="Sci. Total Environ.">
        <title>Prevalence, transmission, and molecular epidemiology of tet(X)-positive bacteria among humans, animals, and environmental niches in China: An epidemiological, and genomic-based study.</title>
        <authorList>
            <person name="Dong N."/>
            <person name="Zeng Y."/>
            <person name="Cai C."/>
            <person name="Sun C."/>
            <person name="Lu J."/>
            <person name="Liu C."/>
            <person name="Zhou H."/>
            <person name="Sun Q."/>
            <person name="Shu L."/>
            <person name="Wang H."/>
            <person name="Wang Y."/>
            <person name="Wang S."/>
            <person name="Wu C."/>
            <person name="Chan E.W."/>
            <person name="Chen G."/>
            <person name="Shen Z."/>
            <person name="Chen S."/>
            <person name="Zhang R."/>
        </authorList>
    </citation>
    <scope>NUCLEOTIDE SEQUENCE</scope>
    <source>
        <strain evidence="2">R1692</strain>
    </source>
</reference>
<accession>A0ABT7NL16</accession>
<sequence>MAQNWRHKHLEVDIIAKDGILLIFVEVKFRKSATYGYENTLISNAKQKALSRAAEAYIFENSYTGQIRFDLISIIDKKLTYIKDAFWNY</sequence>
<dbReference type="SUPFAM" id="SSF52980">
    <property type="entry name" value="Restriction endonuclease-like"/>
    <property type="match status" value="1"/>
</dbReference>
<dbReference type="EMBL" id="JACAGK010000014">
    <property type="protein sequence ID" value="MDM1047950.1"/>
    <property type="molecule type" value="Genomic_DNA"/>
</dbReference>
<dbReference type="InterPro" id="IPR011335">
    <property type="entry name" value="Restrct_endonuc-II-like"/>
</dbReference>
<dbReference type="InterPro" id="IPR003509">
    <property type="entry name" value="UPF0102_YraN-like"/>
</dbReference>
<keyword evidence="3" id="KW-1185">Reference proteome</keyword>
<dbReference type="PANTHER" id="PTHR34039:SF1">
    <property type="entry name" value="UPF0102 PROTEIN YRAN"/>
    <property type="match status" value="1"/>
</dbReference>
<evidence type="ECO:0000313" key="2">
    <source>
        <dbReference type="EMBL" id="MDM1047950.1"/>
    </source>
</evidence>
<organism evidence="2 3">
    <name type="scientific">Sphingobacterium hotanense</name>
    <dbReference type="NCBI Taxonomy" id="649196"/>
    <lineage>
        <taxon>Bacteria</taxon>
        <taxon>Pseudomonadati</taxon>
        <taxon>Bacteroidota</taxon>
        <taxon>Sphingobacteriia</taxon>
        <taxon>Sphingobacteriales</taxon>
        <taxon>Sphingobacteriaceae</taxon>
        <taxon>Sphingobacterium</taxon>
    </lineage>
</organism>
<comment type="similarity">
    <text evidence="1">Belongs to the UPF0102 family.</text>
</comment>